<dbReference type="AlphaFoldDB" id="A0AB40AW53"/>
<feature type="domain" description="F-box" evidence="1">
    <location>
        <begin position="4"/>
        <end position="44"/>
    </location>
</feature>
<organism evidence="2 3">
    <name type="scientific">Dioscorea cayennensis subsp. rotundata</name>
    <name type="common">White Guinea yam</name>
    <name type="synonym">Dioscorea rotundata</name>
    <dbReference type="NCBI Taxonomy" id="55577"/>
    <lineage>
        <taxon>Eukaryota</taxon>
        <taxon>Viridiplantae</taxon>
        <taxon>Streptophyta</taxon>
        <taxon>Embryophyta</taxon>
        <taxon>Tracheophyta</taxon>
        <taxon>Spermatophyta</taxon>
        <taxon>Magnoliopsida</taxon>
        <taxon>Liliopsida</taxon>
        <taxon>Dioscoreales</taxon>
        <taxon>Dioscoreaceae</taxon>
        <taxon>Dioscorea</taxon>
    </lineage>
</organism>
<keyword evidence="2" id="KW-1185">Reference proteome</keyword>
<evidence type="ECO:0000259" key="1">
    <source>
        <dbReference type="SMART" id="SM00256"/>
    </source>
</evidence>
<dbReference type="PANTHER" id="PTHR31672">
    <property type="entry name" value="BNACNNG10540D PROTEIN"/>
    <property type="match status" value="1"/>
</dbReference>
<dbReference type="Gene3D" id="1.20.1280.50">
    <property type="match status" value="1"/>
</dbReference>
<accession>A0AB40AW53</accession>
<dbReference type="InterPro" id="IPR001810">
    <property type="entry name" value="F-box_dom"/>
</dbReference>
<dbReference type="InterPro" id="IPR006527">
    <property type="entry name" value="F-box-assoc_dom_typ1"/>
</dbReference>
<protein>
    <submittedName>
        <fullName evidence="3">F-box protein At5g07610-like</fullName>
    </submittedName>
</protein>
<sequence length="421" mass="49447">MLANNLDLLLEVLSLLPTRSLIRFKSVCKRWQLVISDPYFIKTHRNRCNPYAMSGFRFSNQEFRHCYLLGGAHLSASAPDLSLSTLKDDAESMRVGTPFVYCLRSFYGLLICPLRLSRSDAICEFIYIFNPVTRQYKRIPHVDPQRYPSDIILTPDHQVIMFSRDLIHDYDADIDIRMYVPDTQSWKTLYSFRDYKKSQNCEWIFVQRNGVFLNGTVYQVMESDTIPSTFRIFPFRRKLYIFSFDLKSLSAQKLLLPHQCNDFHQENLYFGEIQGHLHLIMQQKLSNFIFHIMEIKEDFSGWNLLHCIDLINFMRDVLPPLQVFSPQKLMNSWEYPQIEYGGQNHLCALSPTHIALGEREDYELFLTVAIHTSQPYSCGSAKIFSYNIVSKTYQEILEVSDKEEYYGADNMRTYYPMLTTP</sequence>
<evidence type="ECO:0000313" key="2">
    <source>
        <dbReference type="Proteomes" id="UP001515500"/>
    </source>
</evidence>
<dbReference type="SMART" id="SM00256">
    <property type="entry name" value="FBOX"/>
    <property type="match status" value="1"/>
</dbReference>
<dbReference type="GeneID" id="120255173"/>
<dbReference type="SUPFAM" id="SSF50965">
    <property type="entry name" value="Galactose oxidase, central domain"/>
    <property type="match status" value="1"/>
</dbReference>
<evidence type="ECO:0000313" key="3">
    <source>
        <dbReference type="RefSeq" id="XP_039119004.1"/>
    </source>
</evidence>
<dbReference type="InterPro" id="IPR036047">
    <property type="entry name" value="F-box-like_dom_sf"/>
</dbReference>
<dbReference type="Pfam" id="PF07734">
    <property type="entry name" value="FBA_1"/>
    <property type="match status" value="1"/>
</dbReference>
<gene>
    <name evidence="3" type="primary">LOC120255173</name>
</gene>
<dbReference type="SUPFAM" id="SSF81383">
    <property type="entry name" value="F-box domain"/>
    <property type="match status" value="1"/>
</dbReference>
<dbReference type="Proteomes" id="UP001515500">
    <property type="component" value="Unplaced"/>
</dbReference>
<dbReference type="InterPro" id="IPR050796">
    <property type="entry name" value="SCF_F-box_component"/>
</dbReference>
<name>A0AB40AW53_DIOCR</name>
<dbReference type="Pfam" id="PF00646">
    <property type="entry name" value="F-box"/>
    <property type="match status" value="1"/>
</dbReference>
<proteinExistence type="predicted"/>
<dbReference type="InterPro" id="IPR011043">
    <property type="entry name" value="Gal_Oxase/kelch_b-propeller"/>
</dbReference>
<dbReference type="PANTHER" id="PTHR31672:SF13">
    <property type="entry name" value="F-BOX PROTEIN CPR30-LIKE"/>
    <property type="match status" value="1"/>
</dbReference>
<reference evidence="3" key="1">
    <citation type="submission" date="2025-08" db="UniProtKB">
        <authorList>
            <consortium name="RefSeq"/>
        </authorList>
    </citation>
    <scope>IDENTIFICATION</scope>
</reference>
<dbReference type="RefSeq" id="XP_039119004.1">
    <property type="nucleotide sequence ID" value="XM_039263070.1"/>
</dbReference>